<dbReference type="Pfam" id="PF23812">
    <property type="entry name" value="Phage_TAC_18"/>
    <property type="match status" value="1"/>
</dbReference>
<gene>
    <name evidence="1" type="ORF">PS273GM_13225</name>
</gene>
<dbReference type="InterPro" id="IPR056919">
    <property type="entry name" value="Phage_TAC_18"/>
</dbReference>
<evidence type="ECO:0000313" key="1">
    <source>
        <dbReference type="EMBL" id="ANF26037.1"/>
    </source>
</evidence>
<sequence>MEAIAEKTGKRPARLDGPECPPELAYVWGWYCSARPFESMAELKAWADLYGVSLRPYEIDLLRRLAAAECRVASQ</sequence>
<evidence type="ECO:0008006" key="3">
    <source>
        <dbReference type="Google" id="ProtNLM"/>
    </source>
</evidence>
<protein>
    <recommendedName>
        <fullName evidence="3">Phage protein</fullName>
    </recommendedName>
</protein>
<reference evidence="1 2" key="1">
    <citation type="submission" date="2016-05" db="EMBL/GenBank/DDBJ databases">
        <title>Genome sequence of Pseudomonas stutzeri 273 and identification of the exopolysaccharide biosynthesis locus.</title>
        <authorList>
            <person name="Wu S."/>
            <person name="Sun C."/>
        </authorList>
    </citation>
    <scope>NUCLEOTIDE SEQUENCE [LARGE SCALE GENOMIC DNA]</scope>
    <source>
        <strain evidence="1 2">273</strain>
    </source>
</reference>
<accession>A0A172WRS0</accession>
<evidence type="ECO:0000313" key="2">
    <source>
        <dbReference type="Proteomes" id="UP000077787"/>
    </source>
</evidence>
<proteinExistence type="predicted"/>
<organism evidence="1 2">
    <name type="scientific">Stutzerimonas stutzeri</name>
    <name type="common">Pseudomonas stutzeri</name>
    <dbReference type="NCBI Taxonomy" id="316"/>
    <lineage>
        <taxon>Bacteria</taxon>
        <taxon>Pseudomonadati</taxon>
        <taxon>Pseudomonadota</taxon>
        <taxon>Gammaproteobacteria</taxon>
        <taxon>Pseudomonadales</taxon>
        <taxon>Pseudomonadaceae</taxon>
        <taxon>Stutzerimonas</taxon>
    </lineage>
</organism>
<name>A0A172WRS0_STUST</name>
<dbReference type="AlphaFoldDB" id="A0A172WRS0"/>
<dbReference type="RefSeq" id="WP_064481610.1">
    <property type="nucleotide sequence ID" value="NZ_CP015641.1"/>
</dbReference>
<dbReference type="Proteomes" id="UP000077787">
    <property type="component" value="Chromosome"/>
</dbReference>
<dbReference type="EMBL" id="CP015641">
    <property type="protein sequence ID" value="ANF26037.1"/>
    <property type="molecule type" value="Genomic_DNA"/>
</dbReference>